<accession>A0ACC8XII8</accession>
<reference evidence="1" key="1">
    <citation type="submission" date="2016-08" db="EMBL/GenBank/DDBJ databases">
        <authorList>
            <person name="Ngugi D.K."/>
            <person name="Miyake S."/>
            <person name="Stingl U."/>
        </authorList>
    </citation>
    <scope>NUCLEOTIDE SEQUENCE</scope>
    <source>
        <strain evidence="1">SCG-D08WGA-EpuloA1</strain>
    </source>
</reference>
<name>A0ACC8XII8_9FIRM</name>
<comment type="caution">
    <text evidence="1">The sequence shown here is derived from an EMBL/GenBank/DDBJ whole genome shotgun (WGS) entry which is preliminary data.</text>
</comment>
<dbReference type="EMBL" id="LJHD01000060">
    <property type="protein sequence ID" value="ONI45449.1"/>
    <property type="molecule type" value="Genomic_DNA"/>
</dbReference>
<evidence type="ECO:0000313" key="1">
    <source>
        <dbReference type="EMBL" id="ONI45449.1"/>
    </source>
</evidence>
<dbReference type="Proteomes" id="UP000188637">
    <property type="component" value="Unassembled WGS sequence"/>
</dbReference>
<protein>
    <submittedName>
        <fullName evidence="1">Radical SAM protein</fullName>
    </submittedName>
</protein>
<organism evidence="1 2">
    <name type="scientific">Candidatus Epulonipiscium fishelsonii</name>
    <dbReference type="NCBI Taxonomy" id="77094"/>
    <lineage>
        <taxon>Bacteria</taxon>
        <taxon>Bacillati</taxon>
        <taxon>Bacillota</taxon>
        <taxon>Clostridia</taxon>
        <taxon>Lachnospirales</taxon>
        <taxon>Lachnospiraceae</taxon>
        <taxon>Candidatus Epulonipiscium</taxon>
    </lineage>
</organism>
<proteinExistence type="predicted"/>
<evidence type="ECO:0000313" key="2">
    <source>
        <dbReference type="Proteomes" id="UP000188637"/>
    </source>
</evidence>
<keyword evidence="2" id="KW-1185">Reference proteome</keyword>
<gene>
    <name evidence="1" type="ORF">AN640_04550</name>
</gene>
<sequence>MNIIYTIKNSLYINITNKCCCNCTFCLRNDNNGINYNESLWLEREPTIEEILSKLKEYDLNSYDEIVFCGFGEPLMRIDIVIEIATWIKKHTTTSIRINTNGLGSLIHKKDVPSMLTGLVEAISISLNAHNKEKYNQVTQPIYPEIAFESMLEFAKKCKKTVPNVQFSVVDVIGEEYIKQSQLLAEKLEIPLKVRKEI</sequence>